<dbReference type="Proteomes" id="UP001597459">
    <property type="component" value="Unassembled WGS sequence"/>
</dbReference>
<evidence type="ECO:0000313" key="3">
    <source>
        <dbReference type="EMBL" id="MFD2592179.1"/>
    </source>
</evidence>
<dbReference type="Gene3D" id="3.30.10.20">
    <property type="match status" value="2"/>
</dbReference>
<name>A0ABW5ND87_9FLAO</name>
<feature type="transmembrane region" description="Helical" evidence="1">
    <location>
        <begin position="12"/>
        <end position="34"/>
    </location>
</feature>
<proteinExistence type="predicted"/>
<dbReference type="Pfam" id="PF03793">
    <property type="entry name" value="PASTA"/>
    <property type="match status" value="1"/>
</dbReference>
<protein>
    <submittedName>
        <fullName evidence="3">PASTA domain-containing protein</fullName>
    </submittedName>
</protein>
<dbReference type="SMART" id="SM00740">
    <property type="entry name" value="PASTA"/>
    <property type="match status" value="2"/>
</dbReference>
<evidence type="ECO:0000313" key="4">
    <source>
        <dbReference type="Proteomes" id="UP001597459"/>
    </source>
</evidence>
<dbReference type="RefSeq" id="WP_176026994.1">
    <property type="nucleotide sequence ID" value="NZ_JBHSJV010000001.1"/>
</dbReference>
<accession>A0ABW5ND87</accession>
<dbReference type="PROSITE" id="PS51178">
    <property type="entry name" value="PASTA"/>
    <property type="match status" value="1"/>
</dbReference>
<reference evidence="4" key="1">
    <citation type="journal article" date="2019" name="Int. J. Syst. Evol. Microbiol.">
        <title>The Global Catalogue of Microorganisms (GCM) 10K type strain sequencing project: providing services to taxonomists for standard genome sequencing and annotation.</title>
        <authorList>
            <consortium name="The Broad Institute Genomics Platform"/>
            <consortium name="The Broad Institute Genome Sequencing Center for Infectious Disease"/>
            <person name="Wu L."/>
            <person name="Ma J."/>
        </authorList>
    </citation>
    <scope>NUCLEOTIDE SEQUENCE [LARGE SCALE GENOMIC DNA]</scope>
    <source>
        <strain evidence="4">KCTC 42423</strain>
    </source>
</reference>
<keyword evidence="1" id="KW-0812">Transmembrane</keyword>
<evidence type="ECO:0000256" key="1">
    <source>
        <dbReference type="SAM" id="Phobius"/>
    </source>
</evidence>
<keyword evidence="1" id="KW-0472">Membrane</keyword>
<dbReference type="EMBL" id="JBHULX010000030">
    <property type="protein sequence ID" value="MFD2592179.1"/>
    <property type="molecule type" value="Genomic_DNA"/>
</dbReference>
<sequence length="191" mass="21507">MKLLKFIFSKMFLIQLVIAVAMVAILCFVGLRWLDSTTNHDQRIVVPSLSKKTLDEVKLILEEHSLRFEVQDSANFNPEYPRFSVIEQNPAAGNMVKENRKIYVTLNPSGYKKVEVPRVVQKTLRQAKPQLLALGFKIGTVTYKPNIAKDMVLELRYNGKKLSPGTKLMKTSAIDLILGDGNRGTVNLSSD</sequence>
<gene>
    <name evidence="3" type="ORF">ACFSTE_15180</name>
</gene>
<dbReference type="InterPro" id="IPR005543">
    <property type="entry name" value="PASTA_dom"/>
</dbReference>
<comment type="caution">
    <text evidence="3">The sequence shown here is derived from an EMBL/GenBank/DDBJ whole genome shotgun (WGS) entry which is preliminary data.</text>
</comment>
<evidence type="ECO:0000259" key="2">
    <source>
        <dbReference type="PROSITE" id="PS51178"/>
    </source>
</evidence>
<organism evidence="3 4">
    <name type="scientific">Aquimarina hainanensis</name>
    <dbReference type="NCBI Taxonomy" id="1578017"/>
    <lineage>
        <taxon>Bacteria</taxon>
        <taxon>Pseudomonadati</taxon>
        <taxon>Bacteroidota</taxon>
        <taxon>Flavobacteriia</taxon>
        <taxon>Flavobacteriales</taxon>
        <taxon>Flavobacteriaceae</taxon>
        <taxon>Aquimarina</taxon>
    </lineage>
</organism>
<keyword evidence="1" id="KW-1133">Transmembrane helix</keyword>
<keyword evidence="4" id="KW-1185">Reference proteome</keyword>
<feature type="domain" description="PASTA" evidence="2">
    <location>
        <begin position="40"/>
        <end position="108"/>
    </location>
</feature>
<dbReference type="CDD" id="cd06577">
    <property type="entry name" value="PASTA_pknB"/>
    <property type="match status" value="2"/>
</dbReference>